<dbReference type="AlphaFoldDB" id="A0A0G4G6K3"/>
<dbReference type="PANTHER" id="PTHR24123:SF33">
    <property type="entry name" value="PROTEIN HOS4"/>
    <property type="match status" value="1"/>
</dbReference>
<dbReference type="VEuPathDB" id="CryptoDB:Cvel_20410"/>
<gene>
    <name evidence="4" type="ORF">Cvel_20410</name>
</gene>
<dbReference type="PROSITE" id="PS50088">
    <property type="entry name" value="ANK_REPEAT"/>
    <property type="match status" value="2"/>
</dbReference>
<accession>A0A0G4G6K3</accession>
<keyword evidence="2 3" id="KW-0040">ANK repeat</keyword>
<keyword evidence="1" id="KW-0677">Repeat</keyword>
<evidence type="ECO:0000313" key="4">
    <source>
        <dbReference type="EMBL" id="CEM23885.1"/>
    </source>
</evidence>
<evidence type="ECO:0000256" key="3">
    <source>
        <dbReference type="PROSITE-ProRule" id="PRU00023"/>
    </source>
</evidence>
<dbReference type="SMART" id="SM00248">
    <property type="entry name" value="ANK"/>
    <property type="match status" value="13"/>
</dbReference>
<dbReference type="InterPro" id="IPR036770">
    <property type="entry name" value="Ankyrin_rpt-contain_sf"/>
</dbReference>
<dbReference type="InterPro" id="IPR051165">
    <property type="entry name" value="Multifunctional_ANK_Repeat"/>
</dbReference>
<dbReference type="PhylomeDB" id="A0A0G4G6K3"/>
<evidence type="ECO:0000256" key="1">
    <source>
        <dbReference type="ARBA" id="ARBA00022737"/>
    </source>
</evidence>
<dbReference type="Pfam" id="PF00023">
    <property type="entry name" value="Ank"/>
    <property type="match status" value="1"/>
</dbReference>
<dbReference type="Gene3D" id="1.25.40.20">
    <property type="entry name" value="Ankyrin repeat-containing domain"/>
    <property type="match status" value="5"/>
</dbReference>
<organism evidence="4">
    <name type="scientific">Chromera velia CCMP2878</name>
    <dbReference type="NCBI Taxonomy" id="1169474"/>
    <lineage>
        <taxon>Eukaryota</taxon>
        <taxon>Sar</taxon>
        <taxon>Alveolata</taxon>
        <taxon>Colpodellida</taxon>
        <taxon>Chromeraceae</taxon>
        <taxon>Chromera</taxon>
    </lineage>
</organism>
<dbReference type="InterPro" id="IPR002110">
    <property type="entry name" value="Ankyrin_rpt"/>
</dbReference>
<protein>
    <submittedName>
        <fullName evidence="4">Uncharacterized protein</fullName>
    </submittedName>
</protein>
<evidence type="ECO:0000256" key="2">
    <source>
        <dbReference type="ARBA" id="ARBA00023043"/>
    </source>
</evidence>
<dbReference type="SUPFAM" id="SSF48403">
    <property type="entry name" value="Ankyrin repeat"/>
    <property type="match status" value="3"/>
</dbReference>
<dbReference type="PANTHER" id="PTHR24123">
    <property type="entry name" value="ANKYRIN REPEAT-CONTAINING"/>
    <property type="match status" value="1"/>
</dbReference>
<feature type="repeat" description="ANK" evidence="3">
    <location>
        <begin position="710"/>
        <end position="738"/>
    </location>
</feature>
<sequence length="993" mass="108926">MGVGVGGSWHLRSLRYWKPFLIVLIEANNFEGAEALVEGGARADVCEWLREGVGGGANEELRASHRLHWRGHFFCPGKTPLHSPLLTPTKADGAHSEKLQLLKRLVAVAVESNTRCLQWPCAIPVRTCPLEERFFTERCTLSLACLVLDPRAVAELLTFRGAELSPEEGGRLIGVSLKASIDEGPVGLLTATDRNERERRCIKVLEALAEKGADLSAVIVVADKRETALCFACCMHMGALVDFLLRKGVSPKKKETSASDLIPLVIAIEHQNWSVAKTLLEWGADPNEVHGWGVSAVEAYLRHARSVESPQLRMEILEALAKAGADFEARLHYNDNTPLTFACRNELEIEIDFLLRQGLTWECEVVNCALVDCMKGGKWGVVKRLLKEGADPNCVHEVDGNIVSPVEAYLDSAEGESTEIRMELLHALGEAGANFEVPFYRHFGHGRATPLSVACEKGMLPEIDFFLRQGVSVHEWKNKDGNGLLFHCFKKRQWLSAKKLLEWGADPNEVSVSHVDPWKGGGRVLTLPLVEVMKYLRHYWVDCENFTNAVELLVEKGARCEMVEEKGEALRGGEGGRIPLSSVSALVLACSSCDATVVRLLVEKAGADPNAKGKTRDDPDETAILPLEAAMRGTDRTASQIFRLVTTLIQLGARLDLLETPEEDFGFWLNDAILGRDCPVNCHGPPLENLIRDLPASVINKKTVSRCTYEAISPLDAALAANYTEGVRALVDAGADVNSPVPTELCLERGMTKPLFSLCRTDGPLLFALATRQWKAAEILIRAGADTAYVRKQWDLVSLTAYVPALSGCPAPLLSLILQPLLRQIPCLNELAQLITCPESESQSLEGTRRAVSLLIDALRLPSCHGFLLEQMICHLPLSVLNGARDETTPIGAALSTNSQEGVKILVEAGANVTAPTRTGKSFTERRQRFVAEPAPPLLLALALRQWGVAKVLVRAGADTECVKRKGAQKPRPRFLEEAPRWVQSIVRGDFPW</sequence>
<proteinExistence type="predicted"/>
<feature type="repeat" description="ANK" evidence="3">
    <location>
        <begin position="886"/>
        <end position="918"/>
    </location>
</feature>
<dbReference type="PROSITE" id="PS50297">
    <property type="entry name" value="ANK_REP_REGION"/>
    <property type="match status" value="1"/>
</dbReference>
<name>A0A0G4G6K3_9ALVE</name>
<dbReference type="EMBL" id="CDMZ01000913">
    <property type="protein sequence ID" value="CEM23885.1"/>
    <property type="molecule type" value="Genomic_DNA"/>
</dbReference>
<reference evidence="4" key="1">
    <citation type="submission" date="2014-11" db="EMBL/GenBank/DDBJ databases">
        <authorList>
            <person name="Otto D Thomas"/>
            <person name="Naeem Raeece"/>
        </authorList>
    </citation>
    <scope>NUCLEOTIDE SEQUENCE</scope>
</reference>